<sequence length="169" mass="18742">MKLISRSLILIYIFLSHYALSMTGDGETQVSTNKIVEGILSFSYWPNLEGQPLLCVSQQANYFNMAKTAGNQIYKMVAISDPAEFLSAGCNAIYFGRESVKEQDYIIHSLSGRNILTITENNADCVAGASFCINRRQHIFKFSVNLDSLTRSGVRVNADVLLLSKDGDE</sequence>
<feature type="chain" id="PRO_5017373986" description="YfiR family protein" evidence="1">
    <location>
        <begin position="22"/>
        <end position="169"/>
    </location>
</feature>
<dbReference type="RefSeq" id="WP_092677557.1">
    <property type="nucleotide sequence ID" value="NZ_FOGC01000011.1"/>
</dbReference>
<protein>
    <recommendedName>
        <fullName evidence="4">YfiR family protein</fullName>
    </recommendedName>
</protein>
<reference evidence="3" key="1">
    <citation type="submission" date="2016-10" db="EMBL/GenBank/DDBJ databases">
        <authorList>
            <person name="Varghese N."/>
            <person name="Submissions S."/>
        </authorList>
    </citation>
    <scope>NUCLEOTIDE SEQUENCE [LARGE SCALE GENOMIC DNA]</scope>
    <source>
        <strain evidence="3">8N4</strain>
    </source>
</reference>
<feature type="signal peptide" evidence="1">
    <location>
        <begin position="1"/>
        <end position="21"/>
    </location>
</feature>
<dbReference type="AlphaFoldDB" id="A0A1H9LFN3"/>
<organism evidence="2 3">
    <name type="scientific">Rosenbergiella nectarea</name>
    <dbReference type="NCBI Taxonomy" id="988801"/>
    <lineage>
        <taxon>Bacteria</taxon>
        <taxon>Pseudomonadati</taxon>
        <taxon>Pseudomonadota</taxon>
        <taxon>Gammaproteobacteria</taxon>
        <taxon>Enterobacterales</taxon>
        <taxon>Erwiniaceae</taxon>
        <taxon>Rosenbergiella</taxon>
    </lineage>
</organism>
<evidence type="ECO:0008006" key="4">
    <source>
        <dbReference type="Google" id="ProtNLM"/>
    </source>
</evidence>
<accession>A0A1H9LFN3</accession>
<dbReference type="InterPro" id="IPR025293">
    <property type="entry name" value="YfiR/HmsC-like"/>
</dbReference>
<gene>
    <name evidence="2" type="ORF">SAMN05216522_11188</name>
</gene>
<evidence type="ECO:0000313" key="3">
    <source>
        <dbReference type="Proteomes" id="UP000242515"/>
    </source>
</evidence>
<evidence type="ECO:0000256" key="1">
    <source>
        <dbReference type="SAM" id="SignalP"/>
    </source>
</evidence>
<dbReference type="Proteomes" id="UP000242515">
    <property type="component" value="Unassembled WGS sequence"/>
</dbReference>
<dbReference type="STRING" id="988801.SAMN05216522_11188"/>
<dbReference type="EMBL" id="FOGC01000011">
    <property type="protein sequence ID" value="SER10301.1"/>
    <property type="molecule type" value="Genomic_DNA"/>
</dbReference>
<proteinExistence type="predicted"/>
<name>A0A1H9LFN3_9GAMM</name>
<keyword evidence="1" id="KW-0732">Signal</keyword>
<dbReference type="OrthoDB" id="7355447at2"/>
<keyword evidence="3" id="KW-1185">Reference proteome</keyword>
<evidence type="ECO:0000313" key="2">
    <source>
        <dbReference type="EMBL" id="SER10301.1"/>
    </source>
</evidence>
<dbReference type="Pfam" id="PF13689">
    <property type="entry name" value="DUF4154"/>
    <property type="match status" value="1"/>
</dbReference>